<feature type="transmembrane region" description="Helical" evidence="1">
    <location>
        <begin position="33"/>
        <end position="56"/>
    </location>
</feature>
<sequence>MIYPLSETPLNAKNYSYRFCAAAMDTERNSTAINLSSVSFTIVFCAVVGYTVFILYREQRDEMNDDWKENYLPEYPRIRWHLDQHMLDVSPFLHSALTAAGEHIASKLTVNNFEDFLHA</sequence>
<dbReference type="OrthoDB" id="5855427at2759"/>
<dbReference type="AlphaFoldDB" id="A0A0M3J2K2"/>
<reference evidence="2 3" key="2">
    <citation type="submission" date="2018-11" db="EMBL/GenBank/DDBJ databases">
        <authorList>
            <consortium name="Pathogen Informatics"/>
        </authorList>
    </citation>
    <scope>NUCLEOTIDE SEQUENCE [LARGE SCALE GENOMIC DNA]</scope>
</reference>
<keyword evidence="1" id="KW-0812">Transmembrane</keyword>
<keyword evidence="3" id="KW-1185">Reference proteome</keyword>
<name>A0A0M3J2K2_ANISI</name>
<evidence type="ECO:0000256" key="1">
    <source>
        <dbReference type="SAM" id="Phobius"/>
    </source>
</evidence>
<dbReference type="EMBL" id="UYRR01001842">
    <property type="protein sequence ID" value="VDK18990.1"/>
    <property type="molecule type" value="Genomic_DNA"/>
</dbReference>
<accession>A0A0M3J2K2</accession>
<proteinExistence type="predicted"/>
<protein>
    <submittedName>
        <fullName evidence="4">Autophagy-related protein 9</fullName>
    </submittedName>
</protein>
<keyword evidence="1" id="KW-0472">Membrane</keyword>
<evidence type="ECO:0000313" key="3">
    <source>
        <dbReference type="Proteomes" id="UP000267096"/>
    </source>
</evidence>
<gene>
    <name evidence="2" type="ORF">ASIM_LOCUS1635</name>
</gene>
<keyword evidence="1" id="KW-1133">Transmembrane helix</keyword>
<organism evidence="4">
    <name type="scientific">Anisakis simplex</name>
    <name type="common">Herring worm</name>
    <dbReference type="NCBI Taxonomy" id="6269"/>
    <lineage>
        <taxon>Eukaryota</taxon>
        <taxon>Metazoa</taxon>
        <taxon>Ecdysozoa</taxon>
        <taxon>Nematoda</taxon>
        <taxon>Chromadorea</taxon>
        <taxon>Rhabditida</taxon>
        <taxon>Spirurina</taxon>
        <taxon>Ascaridomorpha</taxon>
        <taxon>Ascaridoidea</taxon>
        <taxon>Anisakidae</taxon>
        <taxon>Anisakis</taxon>
        <taxon>Anisakis simplex complex</taxon>
    </lineage>
</organism>
<evidence type="ECO:0000313" key="2">
    <source>
        <dbReference type="EMBL" id="VDK18990.1"/>
    </source>
</evidence>
<evidence type="ECO:0000313" key="4">
    <source>
        <dbReference type="WBParaSite" id="ASIM_0000176101-mRNA-1"/>
    </source>
</evidence>
<dbReference type="Proteomes" id="UP000267096">
    <property type="component" value="Unassembled WGS sequence"/>
</dbReference>
<dbReference type="WBParaSite" id="ASIM_0000176101-mRNA-1">
    <property type="protein sequence ID" value="ASIM_0000176101-mRNA-1"/>
    <property type="gene ID" value="ASIM_0000176101"/>
</dbReference>
<reference evidence="4" key="1">
    <citation type="submission" date="2017-02" db="UniProtKB">
        <authorList>
            <consortium name="WormBaseParasite"/>
        </authorList>
    </citation>
    <scope>IDENTIFICATION</scope>
</reference>